<name>A0AA37LE59_9PEZI</name>
<feature type="transmembrane region" description="Helical" evidence="6">
    <location>
        <begin position="33"/>
        <end position="50"/>
    </location>
</feature>
<evidence type="ECO:0000256" key="6">
    <source>
        <dbReference type="SAM" id="Phobius"/>
    </source>
</evidence>
<dbReference type="Pfam" id="PF02133">
    <property type="entry name" value="Transp_cyt_pur"/>
    <property type="match status" value="1"/>
</dbReference>
<keyword evidence="5 6" id="KW-0472">Membrane</keyword>
<evidence type="ECO:0000256" key="5">
    <source>
        <dbReference type="ARBA" id="ARBA00023136"/>
    </source>
</evidence>
<evidence type="ECO:0000313" key="7">
    <source>
        <dbReference type="EMBL" id="GKT46768.1"/>
    </source>
</evidence>
<comment type="subcellular location">
    <subcellularLocation>
        <location evidence="1">Membrane</location>
        <topology evidence="1">Multi-pass membrane protein</topology>
    </subcellularLocation>
</comment>
<evidence type="ECO:0000256" key="1">
    <source>
        <dbReference type="ARBA" id="ARBA00004141"/>
    </source>
</evidence>
<dbReference type="GeneID" id="73327751"/>
<proteinExistence type="inferred from homology"/>
<dbReference type="GO" id="GO:0015205">
    <property type="term" value="F:nucleobase transmembrane transporter activity"/>
    <property type="evidence" value="ECO:0007669"/>
    <property type="project" value="TreeGrafter"/>
</dbReference>
<dbReference type="InterPro" id="IPR045225">
    <property type="entry name" value="Uracil/uridine/allantoin_perm"/>
</dbReference>
<comment type="caution">
    <text evidence="7">The sequence shown here is derived from an EMBL/GenBank/DDBJ whole genome shotgun (WGS) entry which is preliminary data.</text>
</comment>
<sequence length="220" mass="24714">MLSQFGMVVASNSVVAGIDLAALLPRWFTVRRGGYFTIIFVFVMQPWSLINSASNFLTVVGSFNVFLGPLMGIMFADYFLIRKRTIKLTDLYGDSPSSIYWYNRGWNLRAVVSWTLGAWMFIPGLAQRTVAPDEIWAGWTRLYQLSWFVGCLVSGLIYLALHQFWPMPEVLTVDDLDYFGTFGDAPVLREVAELHDGSMIGSMSKTVGEKLGPDEKAQIV</sequence>
<feature type="transmembrane region" description="Helical" evidence="6">
    <location>
        <begin position="6"/>
        <end position="24"/>
    </location>
</feature>
<dbReference type="EMBL" id="BQXU01000017">
    <property type="protein sequence ID" value="GKT46768.1"/>
    <property type="molecule type" value="Genomic_DNA"/>
</dbReference>
<organism evidence="7 8">
    <name type="scientific">Colletotrichum spaethianum</name>
    <dbReference type="NCBI Taxonomy" id="700344"/>
    <lineage>
        <taxon>Eukaryota</taxon>
        <taxon>Fungi</taxon>
        <taxon>Dikarya</taxon>
        <taxon>Ascomycota</taxon>
        <taxon>Pezizomycotina</taxon>
        <taxon>Sordariomycetes</taxon>
        <taxon>Hypocreomycetidae</taxon>
        <taxon>Glomerellales</taxon>
        <taxon>Glomerellaceae</taxon>
        <taxon>Colletotrichum</taxon>
        <taxon>Colletotrichum spaethianum species complex</taxon>
    </lineage>
</organism>
<dbReference type="AlphaFoldDB" id="A0AA37LE59"/>
<dbReference type="PANTHER" id="PTHR30618:SF15">
    <property type="entry name" value="NICOTINAMIDE RIBOSIDE TRANSPORTER 1-RELATED"/>
    <property type="match status" value="1"/>
</dbReference>
<comment type="similarity">
    <text evidence="2">Belongs to the purine-cytosine permease (2.A.39) family.</text>
</comment>
<keyword evidence="4 6" id="KW-1133">Transmembrane helix</keyword>
<gene>
    <name evidence="7" type="ORF">ColSpa_06949</name>
</gene>
<feature type="transmembrane region" description="Helical" evidence="6">
    <location>
        <begin position="142"/>
        <end position="161"/>
    </location>
</feature>
<feature type="transmembrane region" description="Helical" evidence="6">
    <location>
        <begin position="56"/>
        <end position="80"/>
    </location>
</feature>
<dbReference type="InterPro" id="IPR001248">
    <property type="entry name" value="Pur-cyt_permease"/>
</dbReference>
<dbReference type="GO" id="GO:0005886">
    <property type="term" value="C:plasma membrane"/>
    <property type="evidence" value="ECO:0007669"/>
    <property type="project" value="TreeGrafter"/>
</dbReference>
<dbReference type="Gene3D" id="1.10.4160.10">
    <property type="entry name" value="Hydantoin permease"/>
    <property type="match status" value="1"/>
</dbReference>
<dbReference type="Proteomes" id="UP001055115">
    <property type="component" value="Unassembled WGS sequence"/>
</dbReference>
<evidence type="ECO:0000256" key="3">
    <source>
        <dbReference type="ARBA" id="ARBA00022692"/>
    </source>
</evidence>
<protein>
    <submittedName>
        <fullName evidence="7">Transporter aclS</fullName>
    </submittedName>
</protein>
<evidence type="ECO:0000256" key="4">
    <source>
        <dbReference type="ARBA" id="ARBA00022989"/>
    </source>
</evidence>
<keyword evidence="8" id="KW-1185">Reference proteome</keyword>
<keyword evidence="3 6" id="KW-0812">Transmembrane</keyword>
<accession>A0AA37LE59</accession>
<dbReference type="PANTHER" id="PTHR30618">
    <property type="entry name" value="NCS1 FAMILY PURINE/PYRIMIDINE TRANSPORTER"/>
    <property type="match status" value="1"/>
</dbReference>
<reference evidence="7 8" key="1">
    <citation type="submission" date="2022-03" db="EMBL/GenBank/DDBJ databases">
        <title>Genome data of Colletotrichum spp.</title>
        <authorList>
            <person name="Utami Y.D."/>
            <person name="Hiruma K."/>
        </authorList>
    </citation>
    <scope>NUCLEOTIDE SEQUENCE [LARGE SCALE GENOMIC DNA]</scope>
    <source>
        <strain evidence="7 8">MAFF 239500</strain>
    </source>
</reference>
<dbReference type="RefSeq" id="XP_049129118.1">
    <property type="nucleotide sequence ID" value="XM_049273161.1"/>
</dbReference>
<evidence type="ECO:0000256" key="2">
    <source>
        <dbReference type="ARBA" id="ARBA00008974"/>
    </source>
</evidence>
<evidence type="ECO:0000313" key="8">
    <source>
        <dbReference type="Proteomes" id="UP001055115"/>
    </source>
</evidence>